<feature type="chain" id="PRO_5039159499" evidence="1">
    <location>
        <begin position="26"/>
        <end position="48"/>
    </location>
</feature>
<proteinExistence type="predicted"/>
<evidence type="ECO:0000256" key="1">
    <source>
        <dbReference type="SAM" id="SignalP"/>
    </source>
</evidence>
<dbReference type="AlphaFoldDB" id="A0A4V3EJI4"/>
<evidence type="ECO:0000313" key="3">
    <source>
        <dbReference type="Proteomes" id="UP000294558"/>
    </source>
</evidence>
<evidence type="ECO:0000313" key="2">
    <source>
        <dbReference type="EMBL" id="TDT18548.1"/>
    </source>
</evidence>
<sequence length="48" mass="4873">MALTTSVRSLIAGSLGLVLAVPVAAGGTAPVPALDDAATWTQRGRPWR</sequence>
<feature type="signal peptide" evidence="1">
    <location>
        <begin position="1"/>
        <end position="25"/>
    </location>
</feature>
<protein>
    <submittedName>
        <fullName evidence="2">Uncharacterized protein</fullName>
    </submittedName>
</protein>
<comment type="caution">
    <text evidence="2">The sequence shown here is derived from an EMBL/GenBank/DDBJ whole genome shotgun (WGS) entry which is preliminary data.</text>
</comment>
<gene>
    <name evidence="2" type="ORF">BDK89_4172</name>
</gene>
<dbReference type="RefSeq" id="WP_166657743.1">
    <property type="nucleotide sequence ID" value="NZ_SOAU01000001.1"/>
</dbReference>
<dbReference type="Proteomes" id="UP000294558">
    <property type="component" value="Unassembled WGS sequence"/>
</dbReference>
<dbReference type="EMBL" id="SOAU01000001">
    <property type="protein sequence ID" value="TDT18548.1"/>
    <property type="molecule type" value="Genomic_DNA"/>
</dbReference>
<organism evidence="2 3">
    <name type="scientific">Ilumatobacter fluminis</name>
    <dbReference type="NCBI Taxonomy" id="467091"/>
    <lineage>
        <taxon>Bacteria</taxon>
        <taxon>Bacillati</taxon>
        <taxon>Actinomycetota</taxon>
        <taxon>Acidimicrobiia</taxon>
        <taxon>Acidimicrobiales</taxon>
        <taxon>Ilumatobacteraceae</taxon>
        <taxon>Ilumatobacter</taxon>
    </lineage>
</organism>
<keyword evidence="3" id="KW-1185">Reference proteome</keyword>
<name>A0A4V3EJI4_9ACTN</name>
<keyword evidence="1" id="KW-0732">Signal</keyword>
<reference evidence="2 3" key="1">
    <citation type="submission" date="2019-03" db="EMBL/GenBank/DDBJ databases">
        <title>Sequencing the genomes of 1000 actinobacteria strains.</title>
        <authorList>
            <person name="Klenk H.-P."/>
        </authorList>
    </citation>
    <scope>NUCLEOTIDE SEQUENCE [LARGE SCALE GENOMIC DNA]</scope>
    <source>
        <strain evidence="2 3">DSM 18936</strain>
    </source>
</reference>
<accession>A0A4V3EJI4</accession>